<reference evidence="3" key="1">
    <citation type="submission" date="2016-10" db="EMBL/GenBank/DDBJ databases">
        <authorList>
            <person name="Benchimol M."/>
            <person name="Almeida L.G."/>
            <person name="Vasconcelos A.T."/>
            <person name="Perreira-Neves A."/>
            <person name="Rosa I.A."/>
            <person name="Tasca T."/>
            <person name="Bogo M.R."/>
            <person name="de Souza W."/>
        </authorList>
    </citation>
    <scope>NUCLEOTIDE SEQUENCE [LARGE SCALE GENOMIC DNA]</scope>
    <source>
        <strain evidence="3">K</strain>
    </source>
</reference>
<evidence type="ECO:0000256" key="2">
    <source>
        <dbReference type="SAM" id="MobiDB-lite"/>
    </source>
</evidence>
<dbReference type="VEuPathDB" id="TrichDB:TRFO_12316"/>
<evidence type="ECO:0000313" key="3">
    <source>
        <dbReference type="EMBL" id="OHS92760.1"/>
    </source>
</evidence>
<protein>
    <submittedName>
        <fullName evidence="3">Uncharacterized protein</fullName>
    </submittedName>
</protein>
<comment type="caution">
    <text evidence="3">The sequence shown here is derived from an EMBL/GenBank/DDBJ whole genome shotgun (WGS) entry which is preliminary data.</text>
</comment>
<keyword evidence="1" id="KW-0175">Coiled coil</keyword>
<accession>A0A1J4IZI6</accession>
<dbReference type="OrthoDB" id="10628562at2759"/>
<dbReference type="Proteomes" id="UP000179807">
    <property type="component" value="Unassembled WGS sequence"/>
</dbReference>
<feature type="compositionally biased region" description="Polar residues" evidence="2">
    <location>
        <begin position="487"/>
        <end position="496"/>
    </location>
</feature>
<evidence type="ECO:0000256" key="1">
    <source>
        <dbReference type="SAM" id="Coils"/>
    </source>
</evidence>
<dbReference type="EMBL" id="MLAK01001470">
    <property type="protein sequence ID" value="OHS92760.1"/>
    <property type="molecule type" value="Genomic_DNA"/>
</dbReference>
<sequence>MEWLKPPLPPLSESLLASGLVSNSTQVVRSKTGLPKRARSETTRPIQPEIKIKQVWKKQETHRTTRECVPFATAPRFNLPKPNITAAYRPPPIEDYQPRQNNFDLIETSKANQTQGAPSFADTTTKNLREEVLQITRELDANVSSIAVAASEAGSSEKQAELKAQLLNFYNYAFNRYILMEKSTCTERAILLRRFHKFYNQLVADLPTLGQIFESELNEWREKYESVSQQENDSEARFLQFEKEKEKLLEEIDNLKKQLAKTIEESNQKDLTISSNDFDLEFARSQVTQLKFKIQKKDDRIDALQASITKLEGENKNQLNQIEGLTMSINEFQQGQTGYIAMYHEKTAQCEALEKKITEMKNELYSATHRETNDVCVDTSDLVIPTNKSRKRKNTLDAKADYSIFLGEDVKNHSGSKVFSDTILKRKGSHQRLNESISICTVKVDAESQTDNIESNENEKPEINTQENSDPKLENKDIHPTHEIPKNSEQSNQSPNEKSEKIGIIENNSFSSVNQLNYPEGYNIKIEDIDKLPDLIESIIPFLSHAYHGEPIEQEIRLLNNSSTALVVNNERPLIWGLQIIHGFFIDPFVRSIENNNRISIEAIFVDWISRQYKLQHLITQVISDFSSILVKYKNHSEFLQLFYDILTSKITFPQLCFITTIYSFSNAFTFPNLPIMLENLDVSEAPQISIDVIYKFMSKCFTEFFANEIIKNFKATNEDPMVDYFLFLRKTTDFFGEKHKLVYSQSKNLLTLCSCYDSHMINYDTFCQFLSFLGITNQTVLKDSWKEALGHHEDRSELIAQLSDILTICAEKRDPFIKLIALRPLSSSVQKLRSLSSYVSDLYQELSSRFTKIIPHVLSKLSDKIVKKIIPIYEKLKDSILNVEIGTIIWYYKLIVMKIDNLVTEEKGFVPFNIKANSDQIAKLLEYINRCETVAFAMIE</sequence>
<evidence type="ECO:0000313" key="4">
    <source>
        <dbReference type="Proteomes" id="UP000179807"/>
    </source>
</evidence>
<name>A0A1J4IZI6_9EUKA</name>
<dbReference type="RefSeq" id="XP_068345897.1">
    <property type="nucleotide sequence ID" value="XM_068496558.1"/>
</dbReference>
<proteinExistence type="predicted"/>
<organism evidence="3 4">
    <name type="scientific">Tritrichomonas foetus</name>
    <dbReference type="NCBI Taxonomy" id="1144522"/>
    <lineage>
        <taxon>Eukaryota</taxon>
        <taxon>Metamonada</taxon>
        <taxon>Parabasalia</taxon>
        <taxon>Tritrichomonadida</taxon>
        <taxon>Tritrichomonadidae</taxon>
        <taxon>Tritrichomonas</taxon>
    </lineage>
</organism>
<feature type="coiled-coil region" evidence="1">
    <location>
        <begin position="217"/>
        <end position="269"/>
    </location>
</feature>
<gene>
    <name evidence="3" type="ORF">TRFO_12316</name>
</gene>
<feature type="compositionally biased region" description="Basic and acidic residues" evidence="2">
    <location>
        <begin position="469"/>
        <end position="486"/>
    </location>
</feature>
<dbReference type="AlphaFoldDB" id="A0A1J4IZI6"/>
<feature type="coiled-coil region" evidence="1">
    <location>
        <begin position="294"/>
        <end position="370"/>
    </location>
</feature>
<feature type="region of interest" description="Disordered" evidence="2">
    <location>
        <begin position="448"/>
        <end position="499"/>
    </location>
</feature>
<dbReference type="GeneID" id="94831262"/>
<keyword evidence="4" id="KW-1185">Reference proteome</keyword>